<organism evidence="1 2">
    <name type="scientific">Opisthorchis viverrini</name>
    <name type="common">Southeast Asian liver fluke</name>
    <dbReference type="NCBI Taxonomy" id="6198"/>
    <lineage>
        <taxon>Eukaryota</taxon>
        <taxon>Metazoa</taxon>
        <taxon>Spiralia</taxon>
        <taxon>Lophotrochozoa</taxon>
        <taxon>Platyhelminthes</taxon>
        <taxon>Trematoda</taxon>
        <taxon>Digenea</taxon>
        <taxon>Opisthorchiida</taxon>
        <taxon>Opisthorchiata</taxon>
        <taxon>Opisthorchiidae</taxon>
        <taxon>Opisthorchis</taxon>
    </lineage>
</organism>
<dbReference type="EMBL" id="KL596727">
    <property type="protein sequence ID" value="KER27252.1"/>
    <property type="molecule type" value="Genomic_DNA"/>
</dbReference>
<evidence type="ECO:0000313" key="1">
    <source>
        <dbReference type="EMBL" id="KER27252.1"/>
    </source>
</evidence>
<dbReference type="KEGG" id="ovi:T265_05656"/>
<reference evidence="1 2" key="1">
    <citation type="submission" date="2013-11" db="EMBL/GenBank/DDBJ databases">
        <title>Opisthorchis viverrini - life in the bile duct.</title>
        <authorList>
            <person name="Young N.D."/>
            <person name="Nagarajan N."/>
            <person name="Lin S.J."/>
            <person name="Korhonen P.K."/>
            <person name="Jex A.R."/>
            <person name="Hall R.S."/>
            <person name="Safavi-Hemami H."/>
            <person name="Kaewkong W."/>
            <person name="Bertrand D."/>
            <person name="Gao S."/>
            <person name="Seet Q."/>
            <person name="Wongkham S."/>
            <person name="Teh B.T."/>
            <person name="Wongkham C."/>
            <person name="Intapan P.M."/>
            <person name="Maleewong W."/>
            <person name="Yang X."/>
            <person name="Hu M."/>
            <person name="Wang Z."/>
            <person name="Hofmann A."/>
            <person name="Sternberg P.W."/>
            <person name="Tan P."/>
            <person name="Wang J."/>
            <person name="Gasser R.B."/>
        </authorList>
    </citation>
    <scope>NUCLEOTIDE SEQUENCE [LARGE SCALE GENOMIC DNA]</scope>
</reference>
<protein>
    <submittedName>
        <fullName evidence="1">Uncharacterized protein</fullName>
    </submittedName>
</protein>
<dbReference type="GeneID" id="20319838"/>
<accession>A0A074ZNC6</accession>
<dbReference type="AlphaFoldDB" id="A0A074ZNC6"/>
<dbReference type="Proteomes" id="UP000054324">
    <property type="component" value="Unassembled WGS sequence"/>
</dbReference>
<evidence type="ECO:0000313" key="2">
    <source>
        <dbReference type="Proteomes" id="UP000054324"/>
    </source>
</evidence>
<name>A0A074ZNC6_OPIVI</name>
<gene>
    <name evidence="1" type="ORF">T265_05656</name>
</gene>
<keyword evidence="2" id="KW-1185">Reference proteome</keyword>
<dbReference type="CTD" id="20319838"/>
<sequence length="90" mass="10517">MVPSLQRVDLVKAVTSEQEFPSKAMHGGILHWRDCRNMWSTYLSVAPSFRQEYRRAETFRMAYWNASLTVIEVFSTPKRSVSNTVEEAFR</sequence>
<dbReference type="RefSeq" id="XP_009168985.1">
    <property type="nucleotide sequence ID" value="XM_009170721.1"/>
</dbReference>
<proteinExistence type="predicted"/>